<reference evidence="2 3" key="1">
    <citation type="journal article" date="2019" name="Int. J. Syst. Evol. Microbiol.">
        <title>The Global Catalogue of Microorganisms (GCM) 10K type strain sequencing project: providing services to taxonomists for standard genome sequencing and annotation.</title>
        <authorList>
            <consortium name="The Broad Institute Genomics Platform"/>
            <consortium name="The Broad Institute Genome Sequencing Center for Infectious Disease"/>
            <person name="Wu L."/>
            <person name="Ma J."/>
        </authorList>
    </citation>
    <scope>NUCLEOTIDE SEQUENCE [LARGE SCALE GENOMIC DNA]</scope>
    <source>
        <strain evidence="2 3">JCM 14901</strain>
    </source>
</reference>
<dbReference type="RefSeq" id="WP_344097086.1">
    <property type="nucleotide sequence ID" value="NZ_BAAAOG010000010.1"/>
</dbReference>
<dbReference type="PANTHER" id="PTHR10151:SF120">
    <property type="entry name" value="BIS(5'-ADENOSYL)-TRIPHOSPHATASE"/>
    <property type="match status" value="1"/>
</dbReference>
<dbReference type="InterPro" id="IPR017850">
    <property type="entry name" value="Alkaline_phosphatase_core_sf"/>
</dbReference>
<feature type="signal peptide" evidence="1">
    <location>
        <begin position="1"/>
        <end position="30"/>
    </location>
</feature>
<dbReference type="EMBL" id="BAAAOG010000010">
    <property type="protein sequence ID" value="GAA1968768.1"/>
    <property type="molecule type" value="Genomic_DNA"/>
</dbReference>
<keyword evidence="3" id="KW-1185">Reference proteome</keyword>
<dbReference type="InterPro" id="IPR002591">
    <property type="entry name" value="Phosphodiest/P_Trfase"/>
</dbReference>
<evidence type="ECO:0000313" key="3">
    <source>
        <dbReference type="Proteomes" id="UP001499933"/>
    </source>
</evidence>
<sequence length="572" mass="58970">MSRHPIAVVGGVAAAALVVAVATVASPAQANPTAAANRHVLLVSVDGLHQTDLSRYVSTHPHSAMAGMVAGGVEYTSARTSFPSDSFPGMLAQLTGATPGASGVYYDDSYNRTFFAPGTLDCSTATPGAEIPWTEGIDRSQNPITLDAGQGLTDAALTDLPTNTKAQTIASTAAITAAALKMTATPQTLLSPAALPVDPHSCLPVYPSQYLTTNTVFEVARSHGLRTAWSDKHPAYEILNGPSGSGVQDLFTPEINSIADNAGDDWTTDNALTQVYDSVKVQAILNQIDGYDHSRTHKVGTPAVFGMNFQTLSTAEKLPLSDGLAGGYLAGGAPGPLVARALDYVDAQLGRMLEQIARDGMAGQFTVIVSAKHGQSPIDQSTLRRVDDSAIITALDAAWTAQHPGAAPLVAFSLDDDGMLFWLSDRSAQALAFAKSFLLTHTAPANTVTDPKGTYSTTVASSGLTSVAVGAAADALFRATPGDSHAPDLVGIAQIGVVYTGGVKKIAEHGGAAPADRDVALVVAGTSVPHGKVIGTPVQTTQIAPSILRLLGINPRELQAVRTQGTATLPGL</sequence>
<dbReference type="Gene3D" id="3.40.720.10">
    <property type="entry name" value="Alkaline Phosphatase, subunit A"/>
    <property type="match status" value="2"/>
</dbReference>
<dbReference type="Pfam" id="PF01663">
    <property type="entry name" value="Phosphodiest"/>
    <property type="match status" value="1"/>
</dbReference>
<gene>
    <name evidence="2" type="ORF">GCM10009776_34850</name>
</gene>
<keyword evidence="1" id="KW-0732">Signal</keyword>
<accession>A0ABN2RH70</accession>
<name>A0ABN2RH70_9MICO</name>
<feature type="chain" id="PRO_5046962729" evidence="1">
    <location>
        <begin position="31"/>
        <end position="572"/>
    </location>
</feature>
<proteinExistence type="predicted"/>
<evidence type="ECO:0000313" key="2">
    <source>
        <dbReference type="EMBL" id="GAA1968768.1"/>
    </source>
</evidence>
<dbReference type="SUPFAM" id="SSF53649">
    <property type="entry name" value="Alkaline phosphatase-like"/>
    <property type="match status" value="1"/>
</dbReference>
<dbReference type="PANTHER" id="PTHR10151">
    <property type="entry name" value="ECTONUCLEOTIDE PYROPHOSPHATASE/PHOSPHODIESTERASE"/>
    <property type="match status" value="1"/>
</dbReference>
<dbReference type="Proteomes" id="UP001499933">
    <property type="component" value="Unassembled WGS sequence"/>
</dbReference>
<evidence type="ECO:0000256" key="1">
    <source>
        <dbReference type="SAM" id="SignalP"/>
    </source>
</evidence>
<protein>
    <submittedName>
        <fullName evidence="2">Alkaline phosphatase family protein</fullName>
    </submittedName>
</protein>
<organism evidence="2 3">
    <name type="scientific">Microbacterium deminutum</name>
    <dbReference type="NCBI Taxonomy" id="344164"/>
    <lineage>
        <taxon>Bacteria</taxon>
        <taxon>Bacillati</taxon>
        <taxon>Actinomycetota</taxon>
        <taxon>Actinomycetes</taxon>
        <taxon>Micrococcales</taxon>
        <taxon>Microbacteriaceae</taxon>
        <taxon>Microbacterium</taxon>
    </lineage>
</organism>
<comment type="caution">
    <text evidence="2">The sequence shown here is derived from an EMBL/GenBank/DDBJ whole genome shotgun (WGS) entry which is preliminary data.</text>
</comment>